<feature type="compositionally biased region" description="Low complexity" evidence="1">
    <location>
        <begin position="1121"/>
        <end position="1132"/>
    </location>
</feature>
<feature type="domain" description="DUF6443" evidence="3">
    <location>
        <begin position="41"/>
        <end position="160"/>
    </location>
</feature>
<dbReference type="NCBIfam" id="TIGR03696">
    <property type="entry name" value="Rhs_assc_core"/>
    <property type="match status" value="1"/>
</dbReference>
<feature type="chain" id="PRO_5045813640" evidence="2">
    <location>
        <begin position="25"/>
        <end position="1158"/>
    </location>
</feature>
<gene>
    <name evidence="4" type="ORF">ACKW6Q_17790</name>
</gene>
<dbReference type="Proteomes" id="UP001634154">
    <property type="component" value="Unassembled WGS sequence"/>
</dbReference>
<dbReference type="PANTHER" id="PTHR32305:SF15">
    <property type="entry name" value="PROTEIN RHSA-RELATED"/>
    <property type="match status" value="1"/>
</dbReference>
<sequence length="1158" mass="130028">MKKYLISKIILLLGLCNASGFLQAQVTDTENYVQSVSYLDSTKVSDASKKRIETIQYFDGLGRPRQTVNVKASPQGKDVVTAITYDNLGRQAREYFPVPQNGTTAGAIYPQTSGNVPYPVADPGNIYAGEKIFSEKQFESSPLNKIKQLTQPGTAWSTKPVQYLESANKQSDHVKKYETVTTWDATNKIYTSGVPQSSFYSEGQLYKYITADEDGNQTIEFKNSQGQAVLVRKVLSATENADTYYVYNEYDQLAYVIPPAAAIVSIDATVLDNLCYQYKYDSRYRLVEKKLPGKGWEFMVYDKQDRLILTQDAVLRTTTNTFNAKGWLFTKYDRFDRIVYTGFFSNTATRVAMQTAVNNMVSNAANNENRTDTTPFSTQEAIVYYTKNAFPTGSMKILTINYYDTYPPGMVSVIPVSILDQKVLKQPGEGTVKNTNGLALASYIINIEEVGAATNYNWYDTKGRVIGTYSMNYLGGHTTTETEYDFGGAVKQTITKHRRSRIEPELQIKERFVYDGQNRLLKHYHQVDTNPEELLAENTYNEIGQLINKKTGNISGTPLQSVDYAYNIRGWLTKVNNPAVLGDKFFAFELKYENPADGSAAPAKYNGNIAEFDWRTSTGNFLRRYAYTYDKLNRLLDASYREPFATAPVNDGYTEKLTYDLNGNIQTLKRYQPLANTPILIDDLNYQVYEGNRLKKVTDENTNPSGYPTGGNTIGYDLNGNMSDHLDKGITAISYNFLNLPREVKLSQDNNNLQFLYRADGAKLKKTFTYFSSKSGLMMTNSTDYLDGFQYEKEGGAAPTLQFFPTAEGYYDYQKNRYIYNYEDHLGNIRLSYYQSTSVDAVVVDKETNYYPFGMEYEGFQGANTDLQSYTYGYNGKERQKETGWNDYGARMYMPELGRWGVVDPLAEKHPDMSPFSYTANNPIRYIDPDGRDWGIKVNHENHTITIEGNYYYQNQDGYDKNKNALAQWNKLKSSYTTADGVEYAVSFDLKGVVAGEGQKVDELASNDPIGNSVKELSDNGYKSWFIAGAGADAAEKHAENQGGGGTKAGKYIANKTSVANDKTRAHEMGHTFGQEENAGGVMDYAESFDKMSNPNYSNTSSILKSAYKKVKSNPSSLNKNGSSTSGTIGNSDFRITVTGDYSGKGNFLKPKSLKEKK</sequence>
<dbReference type="EMBL" id="JBJXVJ010000004">
    <property type="protein sequence ID" value="MFN1218822.1"/>
    <property type="molecule type" value="Genomic_DNA"/>
</dbReference>
<evidence type="ECO:0000313" key="4">
    <source>
        <dbReference type="EMBL" id="MFN1218822.1"/>
    </source>
</evidence>
<organism evidence="4 5">
    <name type="scientific">Chryseobacterium kwangjuense</name>
    <dbReference type="NCBI Taxonomy" id="267125"/>
    <lineage>
        <taxon>Bacteria</taxon>
        <taxon>Pseudomonadati</taxon>
        <taxon>Bacteroidota</taxon>
        <taxon>Flavobacteriia</taxon>
        <taxon>Flavobacteriales</taxon>
        <taxon>Weeksellaceae</taxon>
        <taxon>Chryseobacterium group</taxon>
        <taxon>Chryseobacterium</taxon>
    </lineage>
</organism>
<keyword evidence="2" id="KW-0732">Signal</keyword>
<dbReference type="Gene3D" id="2.180.10.10">
    <property type="entry name" value="RHS repeat-associated core"/>
    <property type="match status" value="1"/>
</dbReference>
<dbReference type="RefSeq" id="WP_409357673.1">
    <property type="nucleotide sequence ID" value="NZ_JBJXVJ010000004.1"/>
</dbReference>
<feature type="signal peptide" evidence="2">
    <location>
        <begin position="1"/>
        <end position="24"/>
    </location>
</feature>
<name>A0ABW9K7W1_9FLAO</name>
<comment type="caution">
    <text evidence="4">The sequence shown here is derived from an EMBL/GenBank/DDBJ whole genome shotgun (WGS) entry which is preliminary data.</text>
</comment>
<accession>A0ABW9K7W1</accession>
<reference evidence="4 5" key="1">
    <citation type="submission" date="2024-12" db="EMBL/GenBank/DDBJ databases">
        <title>Draft genome sequence of Chryseobacterium kwangjuense AG447.</title>
        <authorList>
            <person name="Cheptsov V.S."/>
            <person name="Belov A."/>
            <person name="Zavarzina A.G."/>
        </authorList>
    </citation>
    <scope>NUCLEOTIDE SEQUENCE [LARGE SCALE GENOMIC DNA]</scope>
    <source>
        <strain evidence="4 5">AG447</strain>
    </source>
</reference>
<proteinExistence type="predicted"/>
<dbReference type="InterPro" id="IPR022385">
    <property type="entry name" value="Rhs_assc_core"/>
</dbReference>
<dbReference type="Pfam" id="PF20041">
    <property type="entry name" value="DUF6443"/>
    <property type="match status" value="1"/>
</dbReference>
<dbReference type="PANTHER" id="PTHR32305">
    <property type="match status" value="1"/>
</dbReference>
<keyword evidence="5" id="KW-1185">Reference proteome</keyword>
<protein>
    <submittedName>
        <fullName evidence="4">DUF6443 domain-containing protein</fullName>
    </submittedName>
</protein>
<evidence type="ECO:0000313" key="5">
    <source>
        <dbReference type="Proteomes" id="UP001634154"/>
    </source>
</evidence>
<evidence type="ECO:0000256" key="2">
    <source>
        <dbReference type="SAM" id="SignalP"/>
    </source>
</evidence>
<dbReference type="InterPro" id="IPR050708">
    <property type="entry name" value="T6SS_VgrG/RHS"/>
</dbReference>
<feature type="region of interest" description="Disordered" evidence="1">
    <location>
        <begin position="1109"/>
        <end position="1134"/>
    </location>
</feature>
<evidence type="ECO:0000256" key="1">
    <source>
        <dbReference type="SAM" id="MobiDB-lite"/>
    </source>
</evidence>
<evidence type="ECO:0000259" key="3">
    <source>
        <dbReference type="Pfam" id="PF20041"/>
    </source>
</evidence>
<dbReference type="InterPro" id="IPR045619">
    <property type="entry name" value="DUF6443"/>
</dbReference>